<accession>A0A0F9MWR1</accession>
<evidence type="ECO:0000313" key="1">
    <source>
        <dbReference type="EMBL" id="KKM81080.1"/>
    </source>
</evidence>
<evidence type="ECO:0008006" key="2">
    <source>
        <dbReference type="Google" id="ProtNLM"/>
    </source>
</evidence>
<dbReference type="Gene3D" id="3.40.1760.10">
    <property type="entry name" value="YfbM-like super family"/>
    <property type="match status" value="1"/>
</dbReference>
<dbReference type="InterPro" id="IPR015068">
    <property type="entry name" value="DUF1877"/>
</dbReference>
<dbReference type="Pfam" id="PF08974">
    <property type="entry name" value="DUF1877"/>
    <property type="match status" value="1"/>
</dbReference>
<sequence length="155" mass="18533">MRIKQSQLDQVLEDEDFFWVLRNKWRGTDHCIDIDKAWHGIHYLFNQKVLGGTPPAKWVIFGDKEREIPYLNGGHGPAHYLTHNQVSKVSDHIKNIPLKELKKRYDPTIFREKNIYPQHWDENEWNYLLLHYNQLKNFYQKAADNSESVLMAIFP</sequence>
<dbReference type="SUPFAM" id="SSF111069">
    <property type="entry name" value="Hypothetical protein yfbM"/>
    <property type="match status" value="1"/>
</dbReference>
<dbReference type="EMBL" id="LAZR01008080">
    <property type="protein sequence ID" value="KKM81080.1"/>
    <property type="molecule type" value="Genomic_DNA"/>
</dbReference>
<proteinExistence type="predicted"/>
<gene>
    <name evidence="1" type="ORF">LCGC14_1333380</name>
</gene>
<organism evidence="1">
    <name type="scientific">marine sediment metagenome</name>
    <dbReference type="NCBI Taxonomy" id="412755"/>
    <lineage>
        <taxon>unclassified sequences</taxon>
        <taxon>metagenomes</taxon>
        <taxon>ecological metagenomes</taxon>
    </lineage>
</organism>
<comment type="caution">
    <text evidence="1">The sequence shown here is derived from an EMBL/GenBank/DDBJ whole genome shotgun (WGS) entry which is preliminary data.</text>
</comment>
<dbReference type="AlphaFoldDB" id="A0A0F9MWR1"/>
<dbReference type="InterPro" id="IPR035944">
    <property type="entry name" value="YfbM-like_sf"/>
</dbReference>
<reference evidence="1" key="1">
    <citation type="journal article" date="2015" name="Nature">
        <title>Complex archaea that bridge the gap between prokaryotes and eukaryotes.</title>
        <authorList>
            <person name="Spang A."/>
            <person name="Saw J.H."/>
            <person name="Jorgensen S.L."/>
            <person name="Zaremba-Niedzwiedzka K."/>
            <person name="Martijn J."/>
            <person name="Lind A.E."/>
            <person name="van Eijk R."/>
            <person name="Schleper C."/>
            <person name="Guy L."/>
            <person name="Ettema T.J."/>
        </authorList>
    </citation>
    <scope>NUCLEOTIDE SEQUENCE</scope>
</reference>
<name>A0A0F9MWR1_9ZZZZ</name>
<protein>
    <recommendedName>
        <fullName evidence="2">DUF1877 domain-containing protein</fullName>
    </recommendedName>
</protein>